<keyword evidence="7 12" id="KW-0798">TonB box</keyword>
<evidence type="ECO:0000256" key="2">
    <source>
        <dbReference type="ARBA" id="ARBA00009810"/>
    </source>
</evidence>
<evidence type="ECO:0000313" key="16">
    <source>
        <dbReference type="EMBL" id="MBT1443922.1"/>
    </source>
</evidence>
<evidence type="ECO:0000256" key="4">
    <source>
        <dbReference type="ARBA" id="ARBA00022452"/>
    </source>
</evidence>
<evidence type="ECO:0000256" key="12">
    <source>
        <dbReference type="RuleBase" id="RU003357"/>
    </source>
</evidence>
<keyword evidence="4 10" id="KW-1134">Transmembrane beta strand</keyword>
<evidence type="ECO:0000256" key="7">
    <source>
        <dbReference type="ARBA" id="ARBA00023077"/>
    </source>
</evidence>
<feature type="domain" description="TonB-dependent receptor-like beta-barrel" evidence="14">
    <location>
        <begin position="246"/>
        <end position="660"/>
    </location>
</feature>
<feature type="chain" id="PRO_5045681558" evidence="13">
    <location>
        <begin position="25"/>
        <end position="702"/>
    </location>
</feature>
<evidence type="ECO:0000256" key="10">
    <source>
        <dbReference type="PROSITE-ProRule" id="PRU01360"/>
    </source>
</evidence>
<dbReference type="EMBL" id="JAHEPS010000001">
    <property type="protein sequence ID" value="MBT1443922.1"/>
    <property type="molecule type" value="Genomic_DNA"/>
</dbReference>
<dbReference type="Gene3D" id="2.170.130.10">
    <property type="entry name" value="TonB-dependent receptor, plug domain"/>
    <property type="match status" value="1"/>
</dbReference>
<dbReference type="Pfam" id="PF07715">
    <property type="entry name" value="Plug"/>
    <property type="match status" value="1"/>
</dbReference>
<feature type="signal peptide" evidence="13">
    <location>
        <begin position="1"/>
        <end position="24"/>
    </location>
</feature>
<feature type="domain" description="TonB-dependent receptor plug" evidence="15">
    <location>
        <begin position="53"/>
        <end position="144"/>
    </location>
</feature>
<accession>A0ABS5V0D4</accession>
<sequence>MQGRFTPSRLGLLIPALLVLPLQAQEANSNASQQDTASIEKLQVWGTEVRSSSLYLDSEALAARQADHISDLLRVIPGIDVGGAHSLNQKITIRAMDDRDLKISIDGASQNSYMFHHMGNLQIHADILKAVDIDVGTNSVVNGGLGGSVRFETKDARDLLDGNERFGARAQYSYHSNDARNYALTAYGQATDSLDFLAYYNRVDRNNYKVGGGEITDEHGVVIPGTDGRVRGLAGELDDLLLKSGWDISDNQRLSLSFERYQDEGDYSARPDMGLATDLAFVAKGLPLTFPTRFSRDTLTAHYNAEIGDGGRVRLTAYRNDSTLIRDEDAYRSKWPDWAAEVTGDAQNTGISALVTQELGQDIRHQFTWGGEWNDYETHYSRIGDIANESSAETMDSMALFVEDRIRFGESFSLIPGLRYERANLDAVITDNSFDNLGMALALEYRLIEPLLLRASVTELFKAPEIGEVFTGAGLGDKPNQDIKAETGSNSELAFAYADEVLGADRFSLGLTLFRTLIDNYIYDYAGRGLRDNVGDLSNEGGEAYVGYRLGDFDALLTYSASDSSLDSFPEYETSLPDGSRLYTEQGDTLSLMLDYQLPVWDLSLHWESQWVDDLPQGADIDGASLSNAKAGFDVHNASLRYLPSGSLEGLAVTFGVDNLFDEYYASQSSRTGVSLHPRFGELSLTDYEPGRNIKLTVSYDF</sequence>
<dbReference type="PROSITE" id="PS01156">
    <property type="entry name" value="TONB_DEPENDENT_REC_2"/>
    <property type="match status" value="1"/>
</dbReference>
<evidence type="ECO:0000256" key="9">
    <source>
        <dbReference type="ARBA" id="ARBA00023237"/>
    </source>
</evidence>
<evidence type="ECO:0000256" key="8">
    <source>
        <dbReference type="ARBA" id="ARBA00023136"/>
    </source>
</evidence>
<dbReference type="InterPro" id="IPR010917">
    <property type="entry name" value="TonB_rcpt_CS"/>
</dbReference>
<evidence type="ECO:0000259" key="14">
    <source>
        <dbReference type="Pfam" id="PF00593"/>
    </source>
</evidence>
<dbReference type="InterPro" id="IPR039426">
    <property type="entry name" value="TonB-dep_rcpt-like"/>
</dbReference>
<evidence type="ECO:0000256" key="5">
    <source>
        <dbReference type="ARBA" id="ARBA00022692"/>
    </source>
</evidence>
<gene>
    <name evidence="16" type="ORF">KJI95_05210</name>
</gene>
<reference evidence="16 17" key="1">
    <citation type="submission" date="2021-05" db="EMBL/GenBank/DDBJ databases">
        <title>Shewanella sp. JM162201.</title>
        <authorList>
            <person name="Xu S."/>
            <person name="Li A."/>
        </authorList>
    </citation>
    <scope>NUCLEOTIDE SEQUENCE [LARGE SCALE GENOMIC DNA]</scope>
    <source>
        <strain evidence="16 17">JM162201</strain>
    </source>
</reference>
<name>A0ABS5V0D4_9GAMM</name>
<evidence type="ECO:0000313" key="17">
    <source>
        <dbReference type="Proteomes" id="UP001195903"/>
    </source>
</evidence>
<dbReference type="InterPro" id="IPR036942">
    <property type="entry name" value="Beta-barrel_TonB_sf"/>
</dbReference>
<dbReference type="Proteomes" id="UP001195903">
    <property type="component" value="Unassembled WGS sequence"/>
</dbReference>
<dbReference type="RefSeq" id="WP_214506071.1">
    <property type="nucleotide sequence ID" value="NZ_JAHEPS010000001.1"/>
</dbReference>
<evidence type="ECO:0000256" key="13">
    <source>
        <dbReference type="SAM" id="SignalP"/>
    </source>
</evidence>
<comment type="similarity">
    <text evidence="2 10 12">Belongs to the TonB-dependent receptor family.</text>
</comment>
<keyword evidence="16" id="KW-0675">Receptor</keyword>
<keyword evidence="9 10" id="KW-0998">Cell outer membrane</keyword>
<dbReference type="InterPro" id="IPR012910">
    <property type="entry name" value="Plug_dom"/>
</dbReference>
<dbReference type="Gene3D" id="2.40.170.20">
    <property type="entry name" value="TonB-dependent receptor, beta-barrel domain"/>
    <property type="match status" value="1"/>
</dbReference>
<evidence type="ECO:0000256" key="3">
    <source>
        <dbReference type="ARBA" id="ARBA00022448"/>
    </source>
</evidence>
<comment type="caution">
    <text evidence="16">The sequence shown here is derived from an EMBL/GenBank/DDBJ whole genome shotgun (WGS) entry which is preliminary data.</text>
</comment>
<dbReference type="PANTHER" id="PTHR30069:SF41">
    <property type="entry name" value="HEME_HEMOPEXIN UTILIZATION PROTEIN C"/>
    <property type="match status" value="1"/>
</dbReference>
<dbReference type="InterPro" id="IPR000531">
    <property type="entry name" value="Beta-barrel_TonB"/>
</dbReference>
<evidence type="ECO:0000256" key="6">
    <source>
        <dbReference type="ARBA" id="ARBA00022729"/>
    </source>
</evidence>
<comment type="subcellular location">
    <subcellularLocation>
        <location evidence="1 10">Cell outer membrane</location>
        <topology evidence="1 10">Multi-pass membrane protein</topology>
    </subcellularLocation>
</comment>
<evidence type="ECO:0000256" key="11">
    <source>
        <dbReference type="PROSITE-ProRule" id="PRU10144"/>
    </source>
</evidence>
<keyword evidence="8 10" id="KW-0472">Membrane</keyword>
<dbReference type="CDD" id="cd01347">
    <property type="entry name" value="ligand_gated_channel"/>
    <property type="match status" value="1"/>
</dbReference>
<proteinExistence type="inferred from homology"/>
<organism evidence="16 17">
    <name type="scientific">Shewanella jiangmenensis</name>
    <dbReference type="NCBI Taxonomy" id="2837387"/>
    <lineage>
        <taxon>Bacteria</taxon>
        <taxon>Pseudomonadati</taxon>
        <taxon>Pseudomonadota</taxon>
        <taxon>Gammaproteobacteria</taxon>
        <taxon>Alteromonadales</taxon>
        <taxon>Shewanellaceae</taxon>
        <taxon>Shewanella</taxon>
    </lineage>
</organism>
<evidence type="ECO:0000256" key="1">
    <source>
        <dbReference type="ARBA" id="ARBA00004571"/>
    </source>
</evidence>
<dbReference type="InterPro" id="IPR037066">
    <property type="entry name" value="Plug_dom_sf"/>
</dbReference>
<keyword evidence="5 10" id="KW-0812">Transmembrane</keyword>
<evidence type="ECO:0000259" key="15">
    <source>
        <dbReference type="Pfam" id="PF07715"/>
    </source>
</evidence>
<dbReference type="PROSITE" id="PS52016">
    <property type="entry name" value="TONB_DEPENDENT_REC_3"/>
    <property type="match status" value="1"/>
</dbReference>
<dbReference type="SUPFAM" id="SSF56935">
    <property type="entry name" value="Porins"/>
    <property type="match status" value="1"/>
</dbReference>
<keyword evidence="6 13" id="KW-0732">Signal</keyword>
<keyword evidence="17" id="KW-1185">Reference proteome</keyword>
<dbReference type="PANTHER" id="PTHR30069">
    <property type="entry name" value="TONB-DEPENDENT OUTER MEMBRANE RECEPTOR"/>
    <property type="match status" value="1"/>
</dbReference>
<keyword evidence="3 10" id="KW-0813">Transport</keyword>
<protein>
    <submittedName>
        <fullName evidence="16">TonB-dependent receptor</fullName>
    </submittedName>
</protein>
<dbReference type="Pfam" id="PF00593">
    <property type="entry name" value="TonB_dep_Rec_b-barrel"/>
    <property type="match status" value="1"/>
</dbReference>
<feature type="short sequence motif" description="TonB C-terminal box" evidence="11">
    <location>
        <begin position="685"/>
        <end position="702"/>
    </location>
</feature>